<dbReference type="RefSeq" id="XP_051074837.1">
    <property type="nucleotide sequence ID" value="XM_051209384.1"/>
</dbReference>
<dbReference type="Proteomes" id="UP000471633">
    <property type="component" value="Unassembled WGS sequence"/>
</dbReference>
<reference evidence="1" key="3">
    <citation type="submission" date="2021-06" db="EMBL/GenBank/DDBJ databases">
        <title>Chromosome-level genome assembly for S. haematobium.</title>
        <authorList>
            <person name="Stroehlein A.J."/>
        </authorList>
    </citation>
    <scope>NUCLEOTIDE SEQUENCE</scope>
</reference>
<accession>A0A922LY74</accession>
<reference evidence="1" key="4">
    <citation type="journal article" date="2022" name="PLoS Pathog.">
        <title>Chromosome-level genome of Schistosoma haematobium underpins genome-wide explorations of molecular variation.</title>
        <authorList>
            <person name="Stroehlein A.J."/>
            <person name="Korhonen P.K."/>
            <person name="Lee V.V."/>
            <person name="Ralph S.A."/>
            <person name="Mentink-Kane M."/>
            <person name="You H."/>
            <person name="McManus D.P."/>
            <person name="Tchuente L.T."/>
            <person name="Stothard J.R."/>
            <person name="Kaur P."/>
            <person name="Dudchenko O."/>
            <person name="Aiden E.L."/>
            <person name="Yang B."/>
            <person name="Yang H."/>
            <person name="Emery A.M."/>
            <person name="Webster B.L."/>
            <person name="Brindley P.J."/>
            <person name="Rollinson D."/>
            <person name="Chang B.C.H."/>
            <person name="Gasser R.B."/>
            <person name="Young N.D."/>
        </authorList>
    </citation>
    <scope>NUCLEOTIDE SEQUENCE</scope>
</reference>
<name>A0A922LY74_SCHHA</name>
<dbReference type="KEGG" id="shx:MS3_00001878"/>
<comment type="caution">
    <text evidence="1">The sequence shown here is derived from an EMBL/GenBank/DDBJ whole genome shotgun (WGS) entry which is preliminary data.</text>
</comment>
<sequence>MNSYYSAPLFVLALFKFMKGTNCMKFLKIRLPAHIFKSLNRLVAVRCRISRETTRLKFLLRCLNDGCFPRHIIKAVRACKIPPSLKNLRRVTKSQIECTKELISKLKTESLGYDKIIMDLNIVCRIKLMNFIHDVQSKTSHKFLKTLTKTLVKEQKHYVFSTNPEKYVQNLSSKKLTRIETEALSLGFKFHIPKKCNRIDTETQFEYLYQQLSELKPMNDEKHSWLRSKLVDITNQYIMTPTPQSKVLTKDHQLALTKLVKDETIMLLRPDKGSGVVVINRDEYISKICLL</sequence>
<gene>
    <name evidence="1" type="ORF">MS3_00001878</name>
</gene>
<reference evidence="1" key="2">
    <citation type="journal article" date="2019" name="Gigascience">
        <title>High-quality Schistosoma haematobium genome achieved by single-molecule and long-range sequencing.</title>
        <authorList>
            <person name="Stroehlein A.J."/>
            <person name="Korhonen P.K."/>
            <person name="Chong T.M."/>
            <person name="Lim Y.L."/>
            <person name="Chan K.G."/>
            <person name="Webster B."/>
            <person name="Rollinson D."/>
            <person name="Brindley P.J."/>
            <person name="Gasser R.B."/>
            <person name="Young N.D."/>
        </authorList>
    </citation>
    <scope>NUCLEOTIDE SEQUENCE</scope>
</reference>
<reference evidence="1" key="1">
    <citation type="journal article" date="2012" name="Nat. Genet.">
        <title>Whole-genome sequence of Schistosoma haematobium.</title>
        <authorList>
            <person name="Young N.D."/>
            <person name="Jex A.R."/>
            <person name="Li B."/>
            <person name="Liu S."/>
            <person name="Yang L."/>
            <person name="Xiong Z."/>
            <person name="Li Y."/>
            <person name="Cantacessi C."/>
            <person name="Hall R.S."/>
            <person name="Xu X."/>
            <person name="Chen F."/>
            <person name="Wu X."/>
            <person name="Zerlotini A."/>
            <person name="Oliveira G."/>
            <person name="Hofmann A."/>
            <person name="Zhang G."/>
            <person name="Fang X."/>
            <person name="Kang Y."/>
            <person name="Campbell B.E."/>
            <person name="Loukas A."/>
            <person name="Ranganathan S."/>
            <person name="Rollinson D."/>
            <person name="Rinaldi G."/>
            <person name="Brindley P.J."/>
            <person name="Yang H."/>
            <person name="Wang J."/>
            <person name="Wang J."/>
            <person name="Gasser R.B."/>
        </authorList>
    </citation>
    <scope>NUCLEOTIDE SEQUENCE</scope>
</reference>
<keyword evidence="2" id="KW-1185">Reference proteome</keyword>
<organism evidence="1 2">
    <name type="scientific">Schistosoma haematobium</name>
    <name type="common">Blood fluke</name>
    <dbReference type="NCBI Taxonomy" id="6185"/>
    <lineage>
        <taxon>Eukaryota</taxon>
        <taxon>Metazoa</taxon>
        <taxon>Spiralia</taxon>
        <taxon>Lophotrochozoa</taxon>
        <taxon>Platyhelminthes</taxon>
        <taxon>Trematoda</taxon>
        <taxon>Digenea</taxon>
        <taxon>Strigeidida</taxon>
        <taxon>Schistosomatoidea</taxon>
        <taxon>Schistosomatidae</taxon>
        <taxon>Schistosoma</taxon>
    </lineage>
</organism>
<evidence type="ECO:0000313" key="2">
    <source>
        <dbReference type="Proteomes" id="UP000471633"/>
    </source>
</evidence>
<dbReference type="CTD" id="75576855"/>
<protein>
    <submittedName>
        <fullName evidence="1">Uncharacterized protein</fullName>
    </submittedName>
</protein>
<dbReference type="GeneID" id="75576855"/>
<proteinExistence type="predicted"/>
<evidence type="ECO:0000313" key="1">
    <source>
        <dbReference type="EMBL" id="KAH9596061.1"/>
    </source>
</evidence>
<dbReference type="EMBL" id="AMPZ03000001">
    <property type="protein sequence ID" value="KAH9596061.1"/>
    <property type="molecule type" value="Genomic_DNA"/>
</dbReference>
<dbReference type="AlphaFoldDB" id="A0A922LY74"/>